<dbReference type="AlphaFoldDB" id="A0A1G8DQI6"/>
<feature type="domain" description="Cysteine-rich" evidence="1">
    <location>
        <begin position="101"/>
        <end position="184"/>
    </location>
</feature>
<organism evidence="2 3">
    <name type="scientific">Roseospirillum parvum</name>
    <dbReference type="NCBI Taxonomy" id="83401"/>
    <lineage>
        <taxon>Bacteria</taxon>
        <taxon>Pseudomonadati</taxon>
        <taxon>Pseudomonadota</taxon>
        <taxon>Alphaproteobacteria</taxon>
        <taxon>Rhodospirillales</taxon>
        <taxon>Rhodospirillaceae</taxon>
        <taxon>Roseospirillum</taxon>
    </lineage>
</organism>
<dbReference type="Proteomes" id="UP000217076">
    <property type="component" value="Unassembled WGS sequence"/>
</dbReference>
<feature type="domain" description="Cysteine-rich" evidence="1">
    <location>
        <begin position="2"/>
        <end position="52"/>
    </location>
</feature>
<evidence type="ECO:0000313" key="3">
    <source>
        <dbReference type="Proteomes" id="UP000217076"/>
    </source>
</evidence>
<name>A0A1G8DQI6_9PROT</name>
<dbReference type="STRING" id="83401.SAMN05421742_10883"/>
<evidence type="ECO:0000313" key="2">
    <source>
        <dbReference type="EMBL" id="SDH59719.1"/>
    </source>
</evidence>
<protein>
    <submittedName>
        <fullName evidence="2">L-lactate dehydrogenase complex protein LldE</fullName>
    </submittedName>
</protein>
<dbReference type="GO" id="GO:0016491">
    <property type="term" value="F:oxidoreductase activity"/>
    <property type="evidence" value="ECO:0007669"/>
    <property type="project" value="UniProtKB-ARBA"/>
</dbReference>
<dbReference type="InterPro" id="IPR004017">
    <property type="entry name" value="Cys_rich_dom"/>
</dbReference>
<dbReference type="Pfam" id="PF02754">
    <property type="entry name" value="CCG"/>
    <property type="match status" value="2"/>
</dbReference>
<sequence length="223" mass="23176">MVVPEGQTCCGQPADNSGDVATARAVARGLIRAFEDCDYVVAPSGSCASTLRHRYPVLLADDPALAEPARALAGKTHELTCFLADVLDHVPAGMAWPGVAVYHDSCAGLRELGIKAQPRRLLAAVEGLTVLDAAEPEECCGFGGTFAVKYPEVSTRMVEAKASDLEATGADLVLGGDLGCLLNIAGRLRRRGGRPMEVRHVAEVLAGARHVPPIGAPGEGAGR</sequence>
<dbReference type="EMBL" id="FNCV01000008">
    <property type="protein sequence ID" value="SDH59719.1"/>
    <property type="molecule type" value="Genomic_DNA"/>
</dbReference>
<keyword evidence="3" id="KW-1185">Reference proteome</keyword>
<evidence type="ECO:0000259" key="1">
    <source>
        <dbReference type="Pfam" id="PF02754"/>
    </source>
</evidence>
<gene>
    <name evidence="2" type="ORF">SAMN05421742_10883</name>
</gene>
<dbReference type="PANTHER" id="PTHR30296">
    <property type="entry name" value="UNCHARACTERIZED PROTEIN YKGE"/>
    <property type="match status" value="1"/>
</dbReference>
<dbReference type="PANTHER" id="PTHR30296:SF0">
    <property type="entry name" value="LACTATE UTILIZATION PROTEIN A"/>
    <property type="match status" value="1"/>
</dbReference>
<dbReference type="GO" id="GO:0005829">
    <property type="term" value="C:cytosol"/>
    <property type="evidence" value="ECO:0007669"/>
    <property type="project" value="TreeGrafter"/>
</dbReference>
<accession>A0A1G8DQI6</accession>
<proteinExistence type="predicted"/>
<reference evidence="3" key="1">
    <citation type="submission" date="2016-10" db="EMBL/GenBank/DDBJ databases">
        <authorList>
            <person name="Varghese N."/>
            <person name="Submissions S."/>
        </authorList>
    </citation>
    <scope>NUCLEOTIDE SEQUENCE [LARGE SCALE GENOMIC DNA]</scope>
    <source>
        <strain evidence="3">930I</strain>
    </source>
</reference>